<proteinExistence type="predicted"/>
<evidence type="ECO:0000313" key="1">
    <source>
        <dbReference type="EMBL" id="HGI29871.1"/>
    </source>
</evidence>
<gene>
    <name evidence="1" type="ORF">ENV30_00945</name>
</gene>
<dbReference type="Pfam" id="PF02585">
    <property type="entry name" value="PIG-L"/>
    <property type="match status" value="1"/>
</dbReference>
<sequence length="291" mass="33343">MKREEFVVFDLRRRQKSPSLDLLFPGWREGDERVVIFSPHDDDALLGAGYLLQAVPLFGGEVYIVVFCNGSGGYSVIEHKNVITALRARETTRAYEKVGILPERIYRLEYDDYSVWPFIGWKLAGGEEGTVQKVIPLLRRLRATRVVLPNGYREHLDHTAVFMVGAFDTPQVGDPVMADWGESAPVRSVLQYAVWSDFAFDDALCAGDDLGIRANRALLAPSWAEERVQEAMREFRTQARIMEGLLVARREREFRNGFFLEVYLAFDPRPKCVYEKYLRRVEEIERGGDAQ</sequence>
<reference evidence="1" key="1">
    <citation type="journal article" date="2020" name="mSystems">
        <title>Genome- and Community-Level Interaction Insights into Carbon Utilization and Element Cycling Functions of Hydrothermarchaeota in Hydrothermal Sediment.</title>
        <authorList>
            <person name="Zhou Z."/>
            <person name="Liu Y."/>
            <person name="Xu W."/>
            <person name="Pan J."/>
            <person name="Luo Z.H."/>
            <person name="Li M."/>
        </authorList>
    </citation>
    <scope>NUCLEOTIDE SEQUENCE [LARGE SCALE GENOMIC DNA]</scope>
    <source>
        <strain evidence="1">SpSt-747</strain>
    </source>
</reference>
<accession>A0A7V3YF20</accession>
<name>A0A7V3YF20_9BACT</name>
<dbReference type="InterPro" id="IPR024078">
    <property type="entry name" value="LmbE-like_dom_sf"/>
</dbReference>
<organism evidence="1">
    <name type="scientific">Candidatus Caldatribacterium californiense</name>
    <dbReference type="NCBI Taxonomy" id="1454726"/>
    <lineage>
        <taxon>Bacteria</taxon>
        <taxon>Pseudomonadati</taxon>
        <taxon>Atribacterota</taxon>
        <taxon>Atribacteria</taxon>
        <taxon>Atribacterales</taxon>
        <taxon>Candidatus Caldatribacteriaceae</taxon>
        <taxon>Candidatus Caldatribacterium</taxon>
    </lineage>
</organism>
<dbReference type="EMBL" id="DTFV01000017">
    <property type="protein sequence ID" value="HGI29871.1"/>
    <property type="molecule type" value="Genomic_DNA"/>
</dbReference>
<dbReference type="InterPro" id="IPR003737">
    <property type="entry name" value="GlcNAc_PI_deacetylase-related"/>
</dbReference>
<comment type="caution">
    <text evidence="1">The sequence shown here is derived from an EMBL/GenBank/DDBJ whole genome shotgun (WGS) entry which is preliminary data.</text>
</comment>
<dbReference type="Gene3D" id="3.40.50.10320">
    <property type="entry name" value="LmbE-like"/>
    <property type="match status" value="1"/>
</dbReference>
<dbReference type="AlphaFoldDB" id="A0A7V3YF20"/>
<dbReference type="SUPFAM" id="SSF102588">
    <property type="entry name" value="LmbE-like"/>
    <property type="match status" value="1"/>
</dbReference>
<protein>
    <submittedName>
        <fullName evidence="1">PIG-L family deacetylase</fullName>
    </submittedName>
</protein>